<keyword evidence="3" id="KW-1185">Reference proteome</keyword>
<protein>
    <submittedName>
        <fullName evidence="1 2">Phosphoenolpyruvate carboxylase</fullName>
    </submittedName>
</protein>
<dbReference type="EMBL" id="ATLV01021495">
    <property type="status" value="NOT_ANNOTATED_CDS"/>
    <property type="molecule type" value="Genomic_DNA"/>
</dbReference>
<organism evidence="1">
    <name type="scientific">Anopheles sinensis</name>
    <name type="common">Mosquito</name>
    <dbReference type="NCBI Taxonomy" id="74873"/>
    <lineage>
        <taxon>Eukaryota</taxon>
        <taxon>Metazoa</taxon>
        <taxon>Ecdysozoa</taxon>
        <taxon>Arthropoda</taxon>
        <taxon>Hexapoda</taxon>
        <taxon>Insecta</taxon>
        <taxon>Pterygota</taxon>
        <taxon>Neoptera</taxon>
        <taxon>Endopterygota</taxon>
        <taxon>Diptera</taxon>
        <taxon>Nematocera</taxon>
        <taxon>Culicoidea</taxon>
        <taxon>Culicidae</taxon>
        <taxon>Anophelinae</taxon>
        <taxon>Anopheles</taxon>
    </lineage>
</organism>
<dbReference type="EMBL" id="KE525319">
    <property type="protein sequence ID" value="KFB46563.1"/>
    <property type="molecule type" value="Genomic_DNA"/>
</dbReference>
<evidence type="ECO:0000313" key="1">
    <source>
        <dbReference type="EMBL" id="KFB46563.1"/>
    </source>
</evidence>
<proteinExistence type="predicted"/>
<evidence type="ECO:0000313" key="2">
    <source>
        <dbReference type="EnsemblMetazoa" id="ASIC014599-PA"/>
    </source>
</evidence>
<evidence type="ECO:0000313" key="3">
    <source>
        <dbReference type="Proteomes" id="UP000030765"/>
    </source>
</evidence>
<dbReference type="VEuPathDB" id="VectorBase:ASIC014599"/>
<accession>A0A084W8L9</accession>
<dbReference type="Proteomes" id="UP000030765">
    <property type="component" value="Unassembled WGS sequence"/>
</dbReference>
<gene>
    <name evidence="1" type="ORF">ZHAS_00014599</name>
</gene>
<reference evidence="1 3" key="1">
    <citation type="journal article" date="2014" name="BMC Genomics">
        <title>Genome sequence of Anopheles sinensis provides insight into genetics basis of mosquito competence for malaria parasites.</title>
        <authorList>
            <person name="Zhou D."/>
            <person name="Zhang D."/>
            <person name="Ding G."/>
            <person name="Shi L."/>
            <person name="Hou Q."/>
            <person name="Ye Y."/>
            <person name="Xu Y."/>
            <person name="Zhou H."/>
            <person name="Xiong C."/>
            <person name="Li S."/>
            <person name="Yu J."/>
            <person name="Hong S."/>
            <person name="Yu X."/>
            <person name="Zou P."/>
            <person name="Chen C."/>
            <person name="Chang X."/>
            <person name="Wang W."/>
            <person name="Lv Y."/>
            <person name="Sun Y."/>
            <person name="Ma L."/>
            <person name="Shen B."/>
            <person name="Zhu C."/>
        </authorList>
    </citation>
    <scope>NUCLEOTIDE SEQUENCE [LARGE SCALE GENOMIC DNA]</scope>
</reference>
<dbReference type="EnsemblMetazoa" id="ASIC014599-RA">
    <property type="protein sequence ID" value="ASIC014599-PA"/>
    <property type="gene ID" value="ASIC014599"/>
</dbReference>
<keyword evidence="1" id="KW-0670">Pyruvate</keyword>
<reference evidence="2" key="2">
    <citation type="submission" date="2020-05" db="UniProtKB">
        <authorList>
            <consortium name="EnsemblMetazoa"/>
        </authorList>
    </citation>
    <scope>IDENTIFICATION</scope>
</reference>
<name>A0A084W8L9_ANOSI</name>
<sequence length="141" mass="15447">MVSTAALYQRSGEEGHERETGALHEAYKFDAVDAGVDKVANHFEGALSPGGGGVEVMLPLSWVANRTGRDRLMWCTHPSRVPVETGGDLGRARGDERCERTTGDNYTFVRYVTLRRHRSGGLLLVADACGNATELRSNWKL</sequence>
<dbReference type="AlphaFoldDB" id="A0A084W8L9"/>